<gene>
    <name evidence="3" type="ORF">CDEST_10409</name>
</gene>
<dbReference type="InterPro" id="IPR050483">
    <property type="entry name" value="CoA-transferase_III_domain"/>
</dbReference>
<dbReference type="GO" id="GO:0008410">
    <property type="term" value="F:CoA-transferase activity"/>
    <property type="evidence" value="ECO:0007669"/>
    <property type="project" value="TreeGrafter"/>
</dbReference>
<dbReference type="AlphaFoldDB" id="A0AAX4IQH1"/>
<sequence>MPPPKAVLSVMIPRITAFARAHRPATTSQQLQRCIESLPRYRSVSRRTMATSNAPKSSAGEPLPLEGITVVSLEHAIAAPFCTRQLADMGARVIKIERPGVGDFARAYDTRVNGMASHFVWANRSKESLALDLKKPKDFDVLKRLLAKSDVLVQNLAPGATERLGLGYNTLRETHPSLIVCDISGYGSDGPYRDKKAYDLLVQSEAGFLSVTGNGPEPAKAGISIADISAGMYAYSNILAAIIKRGKTGRGARIDISMLESMVEWMSFPMYYTYNDAPGLARSGAAHASIYPYGPFETGGGGSVMFGVQNEREWTNLCRDVLGDEALARDPRFVSNTLRVRHRDELKAVICRVFARSSAEEVLAKLDGAAIANANVNDMQGVWNHPQLKARARWTDVETPAGKIPALIPPGFASVRESRMDRVPGLGEHNESIFRELGVEP</sequence>
<dbReference type="InterPro" id="IPR044855">
    <property type="entry name" value="CoA-Trfase_III_dom3_sf"/>
</dbReference>
<dbReference type="KEGG" id="cdet:87946911"/>
<dbReference type="EMBL" id="CP137310">
    <property type="protein sequence ID" value="WQF85395.1"/>
    <property type="molecule type" value="Genomic_DNA"/>
</dbReference>
<dbReference type="PANTHER" id="PTHR48207">
    <property type="entry name" value="SUCCINATE--HYDROXYMETHYLGLUTARATE COA-TRANSFERASE"/>
    <property type="match status" value="1"/>
</dbReference>
<keyword evidence="4" id="KW-1185">Reference proteome</keyword>
<evidence type="ECO:0000256" key="2">
    <source>
        <dbReference type="ARBA" id="ARBA00022679"/>
    </source>
</evidence>
<evidence type="ECO:0000256" key="1">
    <source>
        <dbReference type="ARBA" id="ARBA00008383"/>
    </source>
</evidence>
<accession>A0AAX4IQH1</accession>
<protein>
    <submittedName>
        <fullName evidence="3">CoA-transferase family III</fullName>
    </submittedName>
</protein>
<evidence type="ECO:0000313" key="3">
    <source>
        <dbReference type="EMBL" id="WQF85395.1"/>
    </source>
</evidence>
<dbReference type="Gene3D" id="3.40.50.10540">
    <property type="entry name" value="Crotonobetainyl-coa:carnitine coa-transferase, domain 1"/>
    <property type="match status" value="1"/>
</dbReference>
<dbReference type="InterPro" id="IPR023606">
    <property type="entry name" value="CoA-Trfase_III_dom_1_sf"/>
</dbReference>
<dbReference type="Proteomes" id="UP001322277">
    <property type="component" value="Chromosome 6"/>
</dbReference>
<dbReference type="InterPro" id="IPR003673">
    <property type="entry name" value="CoA-Trfase_fam_III"/>
</dbReference>
<dbReference type="RefSeq" id="XP_062782618.1">
    <property type="nucleotide sequence ID" value="XM_062926567.1"/>
</dbReference>
<reference evidence="4" key="1">
    <citation type="journal article" date="2023" name="bioRxiv">
        <title>Complete genome of the Medicago anthracnose fungus, Colletotrichum destructivum, reveals a mini-chromosome-like region within a core chromosome.</title>
        <authorList>
            <person name="Lapalu N."/>
            <person name="Simon A."/>
            <person name="Lu A."/>
            <person name="Plaumann P.-L."/>
            <person name="Amselem J."/>
            <person name="Pigne S."/>
            <person name="Auger A."/>
            <person name="Koch C."/>
            <person name="Dallery J.-F."/>
            <person name="O'Connell R.J."/>
        </authorList>
    </citation>
    <scope>NUCLEOTIDE SEQUENCE [LARGE SCALE GENOMIC DNA]</scope>
    <source>
        <strain evidence="4">CBS 520.97</strain>
    </source>
</reference>
<keyword evidence="2" id="KW-0808">Transferase</keyword>
<comment type="similarity">
    <text evidence="1">Belongs to the CoA-transferase III family.</text>
</comment>
<dbReference type="Pfam" id="PF02515">
    <property type="entry name" value="CoA_transf_3"/>
    <property type="match status" value="1"/>
</dbReference>
<dbReference type="SUPFAM" id="SSF89796">
    <property type="entry name" value="CoA-transferase family III (CaiB/BaiF)"/>
    <property type="match status" value="1"/>
</dbReference>
<dbReference type="GeneID" id="87946911"/>
<dbReference type="Gene3D" id="3.30.1540.10">
    <property type="entry name" value="formyl-coa transferase, domain 3"/>
    <property type="match status" value="1"/>
</dbReference>
<organism evidence="3 4">
    <name type="scientific">Colletotrichum destructivum</name>
    <dbReference type="NCBI Taxonomy" id="34406"/>
    <lineage>
        <taxon>Eukaryota</taxon>
        <taxon>Fungi</taxon>
        <taxon>Dikarya</taxon>
        <taxon>Ascomycota</taxon>
        <taxon>Pezizomycotina</taxon>
        <taxon>Sordariomycetes</taxon>
        <taxon>Hypocreomycetidae</taxon>
        <taxon>Glomerellales</taxon>
        <taxon>Glomerellaceae</taxon>
        <taxon>Colletotrichum</taxon>
        <taxon>Colletotrichum destructivum species complex</taxon>
    </lineage>
</organism>
<proteinExistence type="inferred from homology"/>
<dbReference type="PANTHER" id="PTHR48207:SF3">
    <property type="entry name" value="SUCCINATE--HYDROXYMETHYLGLUTARATE COA-TRANSFERASE"/>
    <property type="match status" value="1"/>
</dbReference>
<name>A0AAX4IQH1_9PEZI</name>
<evidence type="ECO:0000313" key="4">
    <source>
        <dbReference type="Proteomes" id="UP001322277"/>
    </source>
</evidence>